<dbReference type="EMBL" id="VKAD01000001">
    <property type="protein sequence ID" value="TXR53608.1"/>
    <property type="molecule type" value="Genomic_DNA"/>
</dbReference>
<comment type="similarity">
    <text evidence="2">Belongs to the autoinducer-2 exporter (AI-2E) (TC 2.A.86) family.</text>
</comment>
<gene>
    <name evidence="7" type="ORF">FME95_03320</name>
</gene>
<dbReference type="PANTHER" id="PTHR21716">
    <property type="entry name" value="TRANSMEMBRANE PROTEIN"/>
    <property type="match status" value="1"/>
</dbReference>
<evidence type="ECO:0000256" key="5">
    <source>
        <dbReference type="ARBA" id="ARBA00023136"/>
    </source>
</evidence>
<evidence type="ECO:0000256" key="6">
    <source>
        <dbReference type="SAM" id="Phobius"/>
    </source>
</evidence>
<dbReference type="Pfam" id="PF01594">
    <property type="entry name" value="AI-2E_transport"/>
    <property type="match status" value="1"/>
</dbReference>
<keyword evidence="3 6" id="KW-0812">Transmembrane</keyword>
<dbReference type="InterPro" id="IPR002549">
    <property type="entry name" value="AI-2E-like"/>
</dbReference>
<feature type="transmembrane region" description="Helical" evidence="6">
    <location>
        <begin position="268"/>
        <end position="284"/>
    </location>
</feature>
<comment type="caution">
    <text evidence="7">The sequence shown here is derived from an EMBL/GenBank/DDBJ whole genome shotgun (WGS) entry which is preliminary data.</text>
</comment>
<dbReference type="Proteomes" id="UP000321764">
    <property type="component" value="Unassembled WGS sequence"/>
</dbReference>
<feature type="transmembrane region" description="Helical" evidence="6">
    <location>
        <begin position="9"/>
        <end position="40"/>
    </location>
</feature>
<feature type="transmembrane region" description="Helical" evidence="6">
    <location>
        <begin position="148"/>
        <end position="169"/>
    </location>
</feature>
<evidence type="ECO:0000256" key="1">
    <source>
        <dbReference type="ARBA" id="ARBA00004141"/>
    </source>
</evidence>
<proteinExistence type="inferred from homology"/>
<feature type="transmembrane region" description="Helical" evidence="6">
    <location>
        <begin position="60"/>
        <end position="83"/>
    </location>
</feature>
<evidence type="ECO:0000256" key="2">
    <source>
        <dbReference type="ARBA" id="ARBA00009773"/>
    </source>
</evidence>
<evidence type="ECO:0000256" key="3">
    <source>
        <dbReference type="ARBA" id="ARBA00022692"/>
    </source>
</evidence>
<dbReference type="GO" id="GO:0016020">
    <property type="term" value="C:membrane"/>
    <property type="evidence" value="ECO:0007669"/>
    <property type="project" value="UniProtKB-SubCell"/>
</dbReference>
<keyword evidence="5 6" id="KW-0472">Membrane</keyword>
<evidence type="ECO:0000313" key="7">
    <source>
        <dbReference type="EMBL" id="TXR53608.1"/>
    </source>
</evidence>
<evidence type="ECO:0000313" key="8">
    <source>
        <dbReference type="Proteomes" id="UP000321764"/>
    </source>
</evidence>
<protein>
    <submittedName>
        <fullName evidence="7">AI-2E family transporter</fullName>
    </submittedName>
</protein>
<feature type="transmembrane region" description="Helical" evidence="6">
    <location>
        <begin position="233"/>
        <end position="261"/>
    </location>
</feature>
<reference evidence="7 8" key="1">
    <citation type="submission" date="2019-07" db="EMBL/GenBank/DDBJ databases">
        <title>Reinekea sp. strain SSH23 genome sequencing and assembly.</title>
        <authorList>
            <person name="Kim I."/>
        </authorList>
    </citation>
    <scope>NUCLEOTIDE SEQUENCE [LARGE SCALE GENOMIC DNA]</scope>
    <source>
        <strain evidence="7 8">SSH23</strain>
    </source>
</reference>
<dbReference type="GO" id="GO:0055085">
    <property type="term" value="P:transmembrane transport"/>
    <property type="evidence" value="ECO:0007669"/>
    <property type="project" value="TreeGrafter"/>
</dbReference>
<feature type="transmembrane region" description="Helical" evidence="6">
    <location>
        <begin position="208"/>
        <end position="227"/>
    </location>
</feature>
<feature type="transmembrane region" description="Helical" evidence="6">
    <location>
        <begin position="304"/>
        <end position="335"/>
    </location>
</feature>
<dbReference type="OrthoDB" id="5792512at2"/>
<evidence type="ECO:0000256" key="4">
    <source>
        <dbReference type="ARBA" id="ARBA00022989"/>
    </source>
</evidence>
<organism evidence="7 8">
    <name type="scientific">Reinekea thalattae</name>
    <dbReference type="NCBI Taxonomy" id="2593301"/>
    <lineage>
        <taxon>Bacteria</taxon>
        <taxon>Pseudomonadati</taxon>
        <taxon>Pseudomonadota</taxon>
        <taxon>Gammaproteobacteria</taxon>
        <taxon>Oceanospirillales</taxon>
        <taxon>Saccharospirillaceae</taxon>
        <taxon>Reinekea</taxon>
    </lineage>
</organism>
<dbReference type="PANTHER" id="PTHR21716:SF64">
    <property type="entry name" value="AI-2 TRANSPORT PROTEIN TQSA"/>
    <property type="match status" value="1"/>
</dbReference>
<dbReference type="AlphaFoldDB" id="A0A5C8Z8L3"/>
<keyword evidence="8" id="KW-1185">Reference proteome</keyword>
<comment type="subcellular location">
    <subcellularLocation>
        <location evidence="1">Membrane</location>
        <topology evidence="1">Multi-pass membrane protein</topology>
    </subcellularLocation>
</comment>
<accession>A0A5C8Z8L3</accession>
<dbReference type="RefSeq" id="WP_147713008.1">
    <property type="nucleotide sequence ID" value="NZ_VKAD01000001.1"/>
</dbReference>
<sequence length="369" mass="40059">MQITDSQKWLLAIACLLLGWLLVSLSPILSPFLTALLLAYLGSPLVDRFESWKMSRTGAVAVSFLLFSVILSIMTLLLIPAVIQQIEYLITMLPSMGRWINQVAVPYLETALGIELIDYDWAELFQSLDWGATGNMLKAILTNLTQSGFAVAGFLANLVLIPVVTFYLLRDWKLIITKLSALVPRYYISTLSNIFAQCHEMLGGFFRGQLLVMVAQGVMYSIGLMLIGLDLGLLIGLLAGLVSIVPYLGSIIGISAGLIAAFFQFGDWLHILLVIVVFGVGQAIESTVLTPKLIGDRIGLHPVAVIFAVLAGGQLFGFTGVLLALPAAAILKVLLNRVHQSYRNSNLYEDLSKAPADVVSGETDEADSQ</sequence>
<keyword evidence="4 6" id="KW-1133">Transmembrane helix</keyword>
<name>A0A5C8Z8L3_9GAMM</name>